<dbReference type="Gene3D" id="3.40.630.30">
    <property type="match status" value="1"/>
</dbReference>
<feature type="domain" description="N-acetyltransferase" evidence="1">
    <location>
        <begin position="34"/>
        <end position="180"/>
    </location>
</feature>
<dbReference type="Proteomes" id="UP000763557">
    <property type="component" value="Unassembled WGS sequence"/>
</dbReference>
<dbReference type="EMBL" id="JAAATY010000013">
    <property type="protein sequence ID" value="NRN67274.1"/>
    <property type="molecule type" value="Genomic_DNA"/>
</dbReference>
<dbReference type="InterPro" id="IPR000182">
    <property type="entry name" value="GNAT_dom"/>
</dbReference>
<protein>
    <submittedName>
        <fullName evidence="2">Chorismate synthase</fullName>
    </submittedName>
</protein>
<dbReference type="PROSITE" id="PS51186">
    <property type="entry name" value="GNAT"/>
    <property type="match status" value="1"/>
</dbReference>
<reference evidence="2 3" key="1">
    <citation type="submission" date="2020-01" db="EMBL/GenBank/DDBJ databases">
        <title>Kibdelosporangium persica a novel Actinomycetes from a hot desert in Iran.</title>
        <authorList>
            <person name="Safaei N."/>
            <person name="Zaburannyi N."/>
            <person name="Mueller R."/>
            <person name="Wink J."/>
        </authorList>
    </citation>
    <scope>NUCLEOTIDE SEQUENCE [LARGE SCALE GENOMIC DNA]</scope>
    <source>
        <strain evidence="2 3">4NS15</strain>
    </source>
</reference>
<sequence>MTKTGRTLSMVDVTDLIEDNAIRVADAAALAAGVVVRELSELSDLDGVYRLYDEIWRPDPANPPVTTELLRAMTKAGNYVSGAFEGDRLVGACVGFFGTPPDVRLHSHVAGVSAPAMGRSVGFALKLHQRAWAISRGITAIEWTFDPLVSRNAYFNLSKLGAAPVEYLPNFYGGMRDRINGEDESDRLLVLWDLRSTGTTARDDRQAVIALDRSPAGLPVMGTVDGPELLVATPHDIESLRTADPGGARQWRLAMREVLGTLVAEGARVTGFDRAGWYRVTREAGR</sequence>
<dbReference type="InterPro" id="IPR038764">
    <property type="entry name" value="GNAT_N_AcTrfase_prd"/>
</dbReference>
<dbReference type="InterPro" id="IPR016181">
    <property type="entry name" value="Acyl_CoA_acyltransferase"/>
</dbReference>
<keyword evidence="3" id="KW-1185">Reference proteome</keyword>
<gene>
    <name evidence="2" type="ORF">GC106_45070</name>
</gene>
<accession>A0ABX2F802</accession>
<comment type="caution">
    <text evidence="2">The sequence shown here is derived from an EMBL/GenBank/DDBJ whole genome shotgun (WGS) entry which is preliminary data.</text>
</comment>
<organism evidence="2 3">
    <name type="scientific">Kibdelosporangium persicum</name>
    <dbReference type="NCBI Taxonomy" id="2698649"/>
    <lineage>
        <taxon>Bacteria</taxon>
        <taxon>Bacillati</taxon>
        <taxon>Actinomycetota</taxon>
        <taxon>Actinomycetes</taxon>
        <taxon>Pseudonocardiales</taxon>
        <taxon>Pseudonocardiaceae</taxon>
        <taxon>Kibdelosporangium</taxon>
    </lineage>
</organism>
<dbReference type="PANTHER" id="PTHR41700:SF1">
    <property type="entry name" value="N-ACETYLTRANSFERASE DOMAIN-CONTAINING PROTEIN"/>
    <property type="match status" value="1"/>
</dbReference>
<evidence type="ECO:0000313" key="3">
    <source>
        <dbReference type="Proteomes" id="UP000763557"/>
    </source>
</evidence>
<name>A0ABX2F802_9PSEU</name>
<evidence type="ECO:0000259" key="1">
    <source>
        <dbReference type="PROSITE" id="PS51186"/>
    </source>
</evidence>
<dbReference type="SUPFAM" id="SSF55729">
    <property type="entry name" value="Acyl-CoA N-acyltransferases (Nat)"/>
    <property type="match status" value="1"/>
</dbReference>
<dbReference type="PANTHER" id="PTHR41700">
    <property type="entry name" value="GCN5-RELATED N-ACETYLTRANSFERASE"/>
    <property type="match status" value="1"/>
</dbReference>
<evidence type="ECO:0000313" key="2">
    <source>
        <dbReference type="EMBL" id="NRN67274.1"/>
    </source>
</evidence>
<proteinExistence type="predicted"/>